<evidence type="ECO:0000259" key="1">
    <source>
        <dbReference type="Pfam" id="PF03109"/>
    </source>
</evidence>
<dbReference type="RefSeq" id="WP_093949265.1">
    <property type="nucleotide sequence ID" value="NZ_NMUL01000021.1"/>
</dbReference>
<dbReference type="SUPFAM" id="SSF56112">
    <property type="entry name" value="Protein kinase-like (PK-like)"/>
    <property type="match status" value="1"/>
</dbReference>
<dbReference type="InterPro" id="IPR004147">
    <property type="entry name" value="ABC1_dom"/>
</dbReference>
<sequence>MNAPAVVRSAVRSVQIAAVLCGVCARLAGALVRARGSTERSAGAAGAIICACLWRLGPAFVKVGQLMSSRRDVLPDRLCDVLESGLARGRAGNGASAGIEIGSVAVVRRRRFGDVDAALKIIQPGAAERLRVDLDLIGLLARWWGALMRRSGGPLRGVVHEICESVRRQTDLVAEAATLSRFEELEDALPVVFPHVLADYSDADRLVMTWVPGQAGGRRFDNGRRVAKRLVLTVYEMLFVTGTVHCDLHPGNWWSLPDGRLAIVDAGFSYELDEDMRSHFAEFFLGMASGNAEVCATHALAAAAKPVAPADEAGFRVDMEELIATTTGMTAGDFSLAGFAARFFAIQRRHRAFSRAEFIFPFMALLAIEGQVKQLDPGINFQAMAGPVVLRSIVNRARTGSSRGSRPRP</sequence>
<proteinExistence type="predicted"/>
<organism evidence="2 3">
    <name type="scientific">Amycolatopsis vastitatis</name>
    <dbReference type="NCBI Taxonomy" id="1905142"/>
    <lineage>
        <taxon>Bacteria</taxon>
        <taxon>Bacillati</taxon>
        <taxon>Actinomycetota</taxon>
        <taxon>Actinomycetes</taxon>
        <taxon>Pseudonocardiales</taxon>
        <taxon>Pseudonocardiaceae</taxon>
        <taxon>Amycolatopsis</taxon>
    </lineage>
</organism>
<evidence type="ECO:0000313" key="3">
    <source>
        <dbReference type="Proteomes" id="UP000215199"/>
    </source>
</evidence>
<dbReference type="Pfam" id="PF03109">
    <property type="entry name" value="ABC1"/>
    <property type="match status" value="1"/>
</dbReference>
<dbReference type="PANTHER" id="PTHR45890:SF1">
    <property type="entry name" value="AARF DOMAIN CONTAINING KINASE 2"/>
    <property type="match status" value="1"/>
</dbReference>
<comment type="caution">
    <text evidence="2">The sequence shown here is derived from an EMBL/GenBank/DDBJ whole genome shotgun (WGS) entry which is preliminary data.</text>
</comment>
<dbReference type="EMBL" id="NMUL01000021">
    <property type="protein sequence ID" value="OXM65903.1"/>
    <property type="molecule type" value="Genomic_DNA"/>
</dbReference>
<dbReference type="PANTHER" id="PTHR45890">
    <property type="entry name" value="AARF DOMAIN CONTAINING KINASE 2 (PREDICTED)"/>
    <property type="match status" value="1"/>
</dbReference>
<reference evidence="3" key="1">
    <citation type="submission" date="2017-07" db="EMBL/GenBank/DDBJ databases">
        <title>Comparative genome mining reveals phylogenetic distribution patterns of secondary metabolites in Amycolatopsis.</title>
        <authorList>
            <person name="Adamek M."/>
            <person name="Alanjary M."/>
            <person name="Sales-Ortells H."/>
            <person name="Goodfellow M."/>
            <person name="Bull A.T."/>
            <person name="Kalinowski J."/>
            <person name="Ziemert N."/>
        </authorList>
    </citation>
    <scope>NUCLEOTIDE SEQUENCE [LARGE SCALE GENOMIC DNA]</scope>
    <source>
        <strain evidence="3">H5</strain>
    </source>
</reference>
<feature type="domain" description="ABC1 atypical kinase-like" evidence="1">
    <location>
        <begin position="116"/>
        <end position="297"/>
    </location>
</feature>
<name>A0A229T4A3_9PSEU</name>
<accession>A0A229T4A3</accession>
<protein>
    <recommendedName>
        <fullName evidence="1">ABC1 atypical kinase-like domain-containing protein</fullName>
    </recommendedName>
</protein>
<dbReference type="InterPro" id="IPR011009">
    <property type="entry name" value="Kinase-like_dom_sf"/>
</dbReference>
<dbReference type="OrthoDB" id="9795390at2"/>
<gene>
    <name evidence="2" type="ORF">CF165_21190</name>
</gene>
<keyword evidence="3" id="KW-1185">Reference proteome</keyword>
<dbReference type="AlphaFoldDB" id="A0A229T4A3"/>
<dbReference type="Proteomes" id="UP000215199">
    <property type="component" value="Unassembled WGS sequence"/>
</dbReference>
<evidence type="ECO:0000313" key="2">
    <source>
        <dbReference type="EMBL" id="OXM65903.1"/>
    </source>
</evidence>
<dbReference type="InterPro" id="IPR052402">
    <property type="entry name" value="ADCK_kinase"/>
</dbReference>